<name>A0ABN7STD8_OIKDI</name>
<feature type="compositionally biased region" description="Acidic residues" evidence="1">
    <location>
        <begin position="312"/>
        <end position="324"/>
    </location>
</feature>
<protein>
    <submittedName>
        <fullName evidence="2">Oidioi.mRNA.OKI2018_I69.chr1.g3178.t1.cds</fullName>
    </submittedName>
</protein>
<gene>
    <name evidence="2" type="ORF">OKIOD_LOCUS11943</name>
</gene>
<feature type="region of interest" description="Disordered" evidence="1">
    <location>
        <begin position="308"/>
        <end position="360"/>
    </location>
</feature>
<sequence>MRKDRKMAEFPEYQLEKPGPRFTSLLTTNQEDVPKRNSHLEAVQSELELLLLSASVRLRSLTSESKLLVDPEIDTNIKKHRAAKRFVPKRRQSKILEAAIEAKRKRAEAPAPLPLPPKPIESDEFWSMMLRGLSGPIQPEAKKSITDILDAQFDKTVFQRPPRQSNRRKNRDSSAEEANLQKKLLDACKTGLKEQGVEVKIEMPENLKDRLTKAGVYIDDENEVLTELTIAQEELRQLVTENKEHATILYRLSRNHEKSQRNKQKLFEVDKEIMEMMVNEKYESEEFEAKMKLREKYEKNLEKYEKIREQWLGDDEETESDDSSGNELDRRDGLELETETSETAETIESKPSTSKAEPTA</sequence>
<feature type="region of interest" description="Disordered" evidence="1">
    <location>
        <begin position="159"/>
        <end position="178"/>
    </location>
</feature>
<dbReference type="Proteomes" id="UP001158576">
    <property type="component" value="Chromosome 1"/>
</dbReference>
<accession>A0ABN7STD8</accession>
<feature type="region of interest" description="Disordered" evidence="1">
    <location>
        <begin position="1"/>
        <end position="36"/>
    </location>
</feature>
<feature type="compositionally biased region" description="Basic and acidic residues" evidence="1">
    <location>
        <begin position="1"/>
        <end position="19"/>
    </location>
</feature>
<reference evidence="2 3" key="1">
    <citation type="submission" date="2021-04" db="EMBL/GenBank/DDBJ databases">
        <authorList>
            <person name="Bliznina A."/>
        </authorList>
    </citation>
    <scope>NUCLEOTIDE SEQUENCE [LARGE SCALE GENOMIC DNA]</scope>
</reference>
<proteinExistence type="predicted"/>
<evidence type="ECO:0000313" key="3">
    <source>
        <dbReference type="Proteomes" id="UP001158576"/>
    </source>
</evidence>
<evidence type="ECO:0000256" key="1">
    <source>
        <dbReference type="SAM" id="MobiDB-lite"/>
    </source>
</evidence>
<dbReference type="EMBL" id="OU015566">
    <property type="protein sequence ID" value="CAG5107153.1"/>
    <property type="molecule type" value="Genomic_DNA"/>
</dbReference>
<organism evidence="2 3">
    <name type="scientific">Oikopleura dioica</name>
    <name type="common">Tunicate</name>
    <dbReference type="NCBI Taxonomy" id="34765"/>
    <lineage>
        <taxon>Eukaryota</taxon>
        <taxon>Metazoa</taxon>
        <taxon>Chordata</taxon>
        <taxon>Tunicata</taxon>
        <taxon>Appendicularia</taxon>
        <taxon>Copelata</taxon>
        <taxon>Oikopleuridae</taxon>
        <taxon>Oikopleura</taxon>
    </lineage>
</organism>
<feature type="compositionally biased region" description="Polar residues" evidence="1">
    <location>
        <begin position="350"/>
        <end position="360"/>
    </location>
</feature>
<evidence type="ECO:0000313" key="2">
    <source>
        <dbReference type="EMBL" id="CAG5107153.1"/>
    </source>
</evidence>
<keyword evidence="3" id="KW-1185">Reference proteome</keyword>